<evidence type="ECO:0000313" key="1">
    <source>
        <dbReference type="EMBL" id="MDI1493396.1"/>
    </source>
</evidence>
<proteinExistence type="predicted"/>
<comment type="caution">
    <text evidence="1">The sequence shown here is derived from an EMBL/GenBank/DDBJ whole genome shotgun (WGS) entry which is preliminary data.</text>
</comment>
<evidence type="ECO:0000313" key="2">
    <source>
        <dbReference type="Proteomes" id="UP001161017"/>
    </source>
</evidence>
<gene>
    <name evidence="1" type="ORF">OHK93_005185</name>
</gene>
<name>A0AA43TVS6_9LECA</name>
<keyword evidence="2" id="KW-1185">Reference proteome</keyword>
<protein>
    <submittedName>
        <fullName evidence="1">Uncharacterized protein</fullName>
    </submittedName>
</protein>
<organism evidence="1 2">
    <name type="scientific">Ramalina farinacea</name>
    <dbReference type="NCBI Taxonomy" id="258253"/>
    <lineage>
        <taxon>Eukaryota</taxon>
        <taxon>Fungi</taxon>
        <taxon>Dikarya</taxon>
        <taxon>Ascomycota</taxon>
        <taxon>Pezizomycotina</taxon>
        <taxon>Lecanoromycetes</taxon>
        <taxon>OSLEUM clade</taxon>
        <taxon>Lecanoromycetidae</taxon>
        <taxon>Lecanorales</taxon>
        <taxon>Lecanorineae</taxon>
        <taxon>Ramalinaceae</taxon>
        <taxon>Ramalina</taxon>
    </lineage>
</organism>
<accession>A0AA43TVS6</accession>
<reference evidence="1" key="1">
    <citation type="journal article" date="2023" name="Genome Biol. Evol.">
        <title>First Whole Genome Sequence and Flow Cytometry Genome Size Data for the Lichen-Forming Fungus Ramalina farinacea (Ascomycota).</title>
        <authorList>
            <person name="Llewellyn T."/>
            <person name="Mian S."/>
            <person name="Hill R."/>
            <person name="Leitch I.J."/>
            <person name="Gaya E."/>
        </authorList>
    </citation>
    <scope>NUCLEOTIDE SEQUENCE</scope>
    <source>
        <strain evidence="1">LIQ254RAFAR</strain>
    </source>
</reference>
<dbReference type="Proteomes" id="UP001161017">
    <property type="component" value="Unassembled WGS sequence"/>
</dbReference>
<dbReference type="AlphaFoldDB" id="A0AA43TVS6"/>
<sequence>MNLPGLINSTLRASSSLANLTDLVTGERVGAPASPNFGQCNRQYGNFPSVPDVVAAVTDIQYLKDLVPKGNVPQMYHIDNFKAPKHLPFSITHGDVVITVDVTGPFDRASIPPQYMTPDEIRDMADYISTACIYTYLSGIASYGGFVTKGIGRLKAQVLDINAEIETYPYPVSTAFIVLSITQRIIGNPQPGATDPFIPTLMQTWENGEIVPRMDPALREEYLRRAEVFVRAAGPMSVGSSRKWWDGFDGAPAPALTANQTINVSLNQAGGETNSPEDSVDVA</sequence>
<dbReference type="EMBL" id="JAPUFD010000026">
    <property type="protein sequence ID" value="MDI1493396.1"/>
    <property type="molecule type" value="Genomic_DNA"/>
</dbReference>